<dbReference type="Proteomes" id="UP000317171">
    <property type="component" value="Chromosome"/>
</dbReference>
<evidence type="ECO:0000313" key="3">
    <source>
        <dbReference type="Proteomes" id="UP000317171"/>
    </source>
</evidence>
<reference evidence="2 3" key="1">
    <citation type="submission" date="2019-02" db="EMBL/GenBank/DDBJ databases">
        <title>Deep-cultivation of Planctomycetes and their phenomic and genomic characterization uncovers novel biology.</title>
        <authorList>
            <person name="Wiegand S."/>
            <person name="Jogler M."/>
            <person name="Boedeker C."/>
            <person name="Pinto D."/>
            <person name="Vollmers J."/>
            <person name="Rivas-Marin E."/>
            <person name="Kohn T."/>
            <person name="Peeters S.H."/>
            <person name="Heuer A."/>
            <person name="Rast P."/>
            <person name="Oberbeckmann S."/>
            <person name="Bunk B."/>
            <person name="Jeske O."/>
            <person name="Meyerdierks A."/>
            <person name="Storesund J.E."/>
            <person name="Kallscheuer N."/>
            <person name="Luecker S."/>
            <person name="Lage O.M."/>
            <person name="Pohl T."/>
            <person name="Merkel B.J."/>
            <person name="Hornburger P."/>
            <person name="Mueller R.-W."/>
            <person name="Bruemmer F."/>
            <person name="Labrenz M."/>
            <person name="Spormann A.M."/>
            <person name="Op den Camp H."/>
            <person name="Overmann J."/>
            <person name="Amann R."/>
            <person name="Jetten M.S.M."/>
            <person name="Mascher T."/>
            <person name="Medema M.H."/>
            <person name="Devos D.P."/>
            <person name="Kaster A.-K."/>
            <person name="Ovreas L."/>
            <person name="Rohde M."/>
            <person name="Galperin M.Y."/>
            <person name="Jogler C."/>
        </authorList>
    </citation>
    <scope>NUCLEOTIDE SEQUENCE [LARGE SCALE GENOMIC DNA]</scope>
    <source>
        <strain evidence="2 3">Pan241w</strain>
    </source>
</reference>
<feature type="compositionally biased region" description="Low complexity" evidence="1">
    <location>
        <begin position="356"/>
        <end position="372"/>
    </location>
</feature>
<keyword evidence="3" id="KW-1185">Reference proteome</keyword>
<proteinExistence type="predicted"/>
<dbReference type="AlphaFoldDB" id="A0A517RHR7"/>
<evidence type="ECO:0000313" key="2">
    <source>
        <dbReference type="EMBL" id="QDT43413.1"/>
    </source>
</evidence>
<name>A0A517RHR7_9PLAN</name>
<sequence length="780" mass="87416">MSHNRFRGILCSLINLRISWGVVTTLLLLGSVGCSGEPGADDLSEIMKQNPPHHLAATNREIEILKVEPDGDQQWKIQFECQETPEEDWLLKLDLAQKLKQDKDEEVKYQAALQAQRQLRSPENQDLEKLKQEIERFPFPPLFQQVYRKGTPVKWSATAVVDQSGEKPKLTVSELKLSDGQSLKNLIAKSAMPKEAALADGGPLDPLRQFMELRQKLITSVAQATQTMTQRLKTEQQALVSLVQQPMAVTGKLFPAQAESEEVAFLFEPGAAANTFNAVAIDANDTLSRVVFSGALYLPPVEAADSRLFRRVHDGWMLVLKNEDSSLSKMARKTRENRIVYYDKAKNRFHLSDSRSTTSLQPAASSSTSQTVSQKELEQAVIEGAQFKGSESITGQADRAVVMSITKYEPETGNVRVVLEDAQTPFTFAVFEGKLQREAPHHLGIPVRLEQVTSHSHPGQQRPKTGLFSRKSGSDLLLIPTEKGFVGRFAQTDVNVEKISGETEIVSADQRWQNTLVPGYAWRGVTKWGDEAVKRATLRVAEIRDQGKYVRLTLERDNDPVQQVVYEGSLVTEDGRIDGYGLVTQQFGTASIYEHDYFGVFFSRWQSEDRKVFRISPDGKKIYGLTTEGEVLTLERDPAVEKTDQLTTDERKQVWKNVLTVGKIWEGTIKSVKQKQTAEVKMIVRGYELGGKQVTLEFVPKVNRKAKTVFEGSLDTSDKGINGFGLIAKKKLKYSGPGNVFGNWDTQLEFRLDASGKRLLGRTNDHGDVEYLDLRLVEKK</sequence>
<evidence type="ECO:0000256" key="1">
    <source>
        <dbReference type="SAM" id="MobiDB-lite"/>
    </source>
</evidence>
<feature type="region of interest" description="Disordered" evidence="1">
    <location>
        <begin position="353"/>
        <end position="372"/>
    </location>
</feature>
<dbReference type="OrthoDB" id="221843at2"/>
<gene>
    <name evidence="2" type="ORF">Pan241w_35130</name>
</gene>
<dbReference type="EMBL" id="CP036269">
    <property type="protein sequence ID" value="QDT43413.1"/>
    <property type="molecule type" value="Genomic_DNA"/>
</dbReference>
<organism evidence="2 3">
    <name type="scientific">Gimesia alba</name>
    <dbReference type="NCBI Taxonomy" id="2527973"/>
    <lineage>
        <taxon>Bacteria</taxon>
        <taxon>Pseudomonadati</taxon>
        <taxon>Planctomycetota</taxon>
        <taxon>Planctomycetia</taxon>
        <taxon>Planctomycetales</taxon>
        <taxon>Planctomycetaceae</taxon>
        <taxon>Gimesia</taxon>
    </lineage>
</organism>
<dbReference type="KEGG" id="gaz:Pan241w_35130"/>
<protein>
    <submittedName>
        <fullName evidence="2">Uncharacterized protein</fullName>
    </submittedName>
</protein>
<accession>A0A517RHR7</accession>
<dbReference type="RefSeq" id="WP_145218075.1">
    <property type="nucleotide sequence ID" value="NZ_CP036269.1"/>
</dbReference>
<dbReference type="PROSITE" id="PS51257">
    <property type="entry name" value="PROKAR_LIPOPROTEIN"/>
    <property type="match status" value="1"/>
</dbReference>